<dbReference type="STRING" id="485913.Krac_3360"/>
<dbReference type="Proteomes" id="UP000004508">
    <property type="component" value="Unassembled WGS sequence"/>
</dbReference>
<gene>
    <name evidence="1" type="ORF">Krac_3360</name>
</gene>
<dbReference type="EMBL" id="ADVG01000004">
    <property type="protein sequence ID" value="EFH82543.1"/>
    <property type="molecule type" value="Genomic_DNA"/>
</dbReference>
<name>D6U153_KTERA</name>
<dbReference type="eggNOG" id="COG1413">
    <property type="taxonomic scope" value="Bacteria"/>
</dbReference>
<comment type="caution">
    <text evidence="1">The sequence shown here is derived from an EMBL/GenBank/DDBJ whole genome shotgun (WGS) entry which is preliminary data.</text>
</comment>
<protein>
    <submittedName>
        <fullName evidence="1">Uncharacterized protein</fullName>
    </submittedName>
</protein>
<reference evidence="1 2" key="1">
    <citation type="journal article" date="2011" name="Stand. Genomic Sci.">
        <title>Non-contiguous finished genome sequence and contextual data of the filamentous soil bacterium Ktedonobacter racemifer type strain (SOSP1-21).</title>
        <authorList>
            <person name="Chang Y.J."/>
            <person name="Land M."/>
            <person name="Hauser L."/>
            <person name="Chertkov O."/>
            <person name="Del Rio T.G."/>
            <person name="Nolan M."/>
            <person name="Copeland A."/>
            <person name="Tice H."/>
            <person name="Cheng J.F."/>
            <person name="Lucas S."/>
            <person name="Han C."/>
            <person name="Goodwin L."/>
            <person name="Pitluck S."/>
            <person name="Ivanova N."/>
            <person name="Ovchinikova G."/>
            <person name="Pati A."/>
            <person name="Chen A."/>
            <person name="Palaniappan K."/>
            <person name="Mavromatis K."/>
            <person name="Liolios K."/>
            <person name="Brettin T."/>
            <person name="Fiebig A."/>
            <person name="Rohde M."/>
            <person name="Abt B."/>
            <person name="Goker M."/>
            <person name="Detter J.C."/>
            <person name="Woyke T."/>
            <person name="Bristow J."/>
            <person name="Eisen J.A."/>
            <person name="Markowitz V."/>
            <person name="Hugenholtz P."/>
            <person name="Kyrpides N.C."/>
            <person name="Klenk H.P."/>
            <person name="Lapidus A."/>
        </authorList>
    </citation>
    <scope>NUCLEOTIDE SEQUENCE [LARGE SCALE GENOMIC DNA]</scope>
    <source>
        <strain evidence="2">DSM 44963</strain>
    </source>
</reference>
<evidence type="ECO:0000313" key="2">
    <source>
        <dbReference type="Proteomes" id="UP000004508"/>
    </source>
</evidence>
<evidence type="ECO:0000313" key="1">
    <source>
        <dbReference type="EMBL" id="EFH82543.1"/>
    </source>
</evidence>
<accession>D6U153</accession>
<proteinExistence type="predicted"/>
<sequence>MVSSMPILVHLTPAKDVKRIRKAGIRKGRGVYCMPVMQNYYVSHQWLRELKRRGQRTFMGIYFHVPDEEMVWFGRYARPHEHLPVAQAISELMQQDDPQGFELIIPRSISAKDIRKVQSISRVVGWRYMPGVRERAWCTCPVCVSRGEFNSQKKRLQHTRRPKKASQE</sequence>
<dbReference type="InParanoid" id="D6U153"/>
<dbReference type="AlphaFoldDB" id="D6U153"/>
<organism evidence="1 2">
    <name type="scientific">Ktedonobacter racemifer DSM 44963</name>
    <dbReference type="NCBI Taxonomy" id="485913"/>
    <lineage>
        <taxon>Bacteria</taxon>
        <taxon>Bacillati</taxon>
        <taxon>Chloroflexota</taxon>
        <taxon>Ktedonobacteria</taxon>
        <taxon>Ktedonobacterales</taxon>
        <taxon>Ktedonobacteraceae</taxon>
        <taxon>Ktedonobacter</taxon>
    </lineage>
</organism>
<keyword evidence="2" id="KW-1185">Reference proteome</keyword>